<comment type="similarity">
    <text evidence="2">Belongs to the Nudix hydrolase family.</text>
</comment>
<dbReference type="GeneID" id="79841885"/>
<dbReference type="Proteomes" id="UP000070326">
    <property type="component" value="Unassembled WGS sequence"/>
</dbReference>
<dbReference type="PANTHER" id="PTHR21340">
    <property type="entry name" value="DIADENOSINE 5,5-P1,P4-TETRAPHOSPHATE PYROPHOSPHOHYDROLASE MUTT"/>
    <property type="match status" value="1"/>
</dbReference>
<evidence type="ECO:0000313" key="7">
    <source>
        <dbReference type="Proteomes" id="UP000255101"/>
    </source>
</evidence>
<dbReference type="GO" id="GO:0006754">
    <property type="term" value="P:ATP biosynthetic process"/>
    <property type="evidence" value="ECO:0007669"/>
    <property type="project" value="TreeGrafter"/>
</dbReference>
<dbReference type="PRINTS" id="PR00502">
    <property type="entry name" value="NUDIXFAMILY"/>
</dbReference>
<dbReference type="PANTHER" id="PTHR21340:SF0">
    <property type="entry name" value="BIS(5'-NUCLEOSYL)-TETRAPHOSPHATASE [ASYMMETRICAL]"/>
    <property type="match status" value="1"/>
</dbReference>
<organism evidence="4 6">
    <name type="scientific">Peptostreptococcus anaerobius</name>
    <dbReference type="NCBI Taxonomy" id="1261"/>
    <lineage>
        <taxon>Bacteria</taxon>
        <taxon>Bacillati</taxon>
        <taxon>Bacillota</taxon>
        <taxon>Clostridia</taxon>
        <taxon>Peptostreptococcales</taxon>
        <taxon>Peptostreptococcaceae</taxon>
        <taxon>Peptostreptococcus</taxon>
    </lineage>
</organism>
<accession>A0A135YST1</accession>
<name>A0A135YST1_9FIRM</name>
<dbReference type="AlphaFoldDB" id="A0A135YST1"/>
<dbReference type="eggNOG" id="COG1051">
    <property type="taxonomic scope" value="Bacteria"/>
</dbReference>
<dbReference type="EC" id="3.6.1.55" evidence="5"/>
<reference evidence="4 6" key="1">
    <citation type="submission" date="2016-02" db="EMBL/GenBank/DDBJ databases">
        <authorList>
            <person name="Wen L."/>
            <person name="He K."/>
            <person name="Yang H."/>
        </authorList>
    </citation>
    <scope>NUCLEOTIDE SEQUENCE [LARGE SCALE GENOMIC DNA]</scope>
    <source>
        <strain evidence="4 6">MJR8628A</strain>
    </source>
</reference>
<dbReference type="STRING" id="1261.HMPREF3195_01067"/>
<dbReference type="PROSITE" id="PS00893">
    <property type="entry name" value="NUDIX_BOX"/>
    <property type="match status" value="1"/>
</dbReference>
<dbReference type="EMBL" id="LSQZ01000049">
    <property type="protein sequence ID" value="KXI12463.1"/>
    <property type="molecule type" value="Genomic_DNA"/>
</dbReference>
<dbReference type="Gene3D" id="3.90.79.10">
    <property type="entry name" value="Nucleoside Triphosphate Pyrophosphohydrolase"/>
    <property type="match status" value="1"/>
</dbReference>
<evidence type="ECO:0000256" key="2">
    <source>
        <dbReference type="RuleBase" id="RU003476"/>
    </source>
</evidence>
<dbReference type="GO" id="GO:0004081">
    <property type="term" value="F:bis(5'-nucleosyl)-tetraphosphatase (asymmetrical) activity"/>
    <property type="evidence" value="ECO:0007669"/>
    <property type="project" value="TreeGrafter"/>
</dbReference>
<evidence type="ECO:0000256" key="1">
    <source>
        <dbReference type="ARBA" id="ARBA00022801"/>
    </source>
</evidence>
<dbReference type="CDD" id="cd03673">
    <property type="entry name" value="NUDIX_Ap6A_hydrolase"/>
    <property type="match status" value="1"/>
</dbReference>
<dbReference type="Pfam" id="PF00293">
    <property type="entry name" value="NUDIX"/>
    <property type="match status" value="1"/>
</dbReference>
<evidence type="ECO:0000259" key="3">
    <source>
        <dbReference type="PROSITE" id="PS51462"/>
    </source>
</evidence>
<feature type="domain" description="Nudix hydrolase" evidence="3">
    <location>
        <begin position="2"/>
        <end position="133"/>
    </location>
</feature>
<dbReference type="GO" id="GO:0006167">
    <property type="term" value="P:AMP biosynthetic process"/>
    <property type="evidence" value="ECO:0007669"/>
    <property type="project" value="TreeGrafter"/>
</dbReference>
<dbReference type="InterPro" id="IPR020084">
    <property type="entry name" value="NUDIX_hydrolase_CS"/>
</dbReference>
<evidence type="ECO:0000313" key="5">
    <source>
        <dbReference type="EMBL" id="SUB60471.1"/>
    </source>
</evidence>
<dbReference type="RefSeq" id="WP_002842623.1">
    <property type="nucleotide sequence ID" value="NZ_CAMPYD010000030.1"/>
</dbReference>
<dbReference type="InterPro" id="IPR015797">
    <property type="entry name" value="NUDIX_hydrolase-like_dom_sf"/>
</dbReference>
<gene>
    <name evidence="5" type="primary">ytkD</name>
    <name evidence="4" type="ORF">HMPREF3195_01067</name>
    <name evidence="5" type="ORF">NCTC11460_00376</name>
</gene>
<keyword evidence="1 2" id="KW-0378">Hydrolase</keyword>
<dbReference type="SUPFAM" id="SSF55811">
    <property type="entry name" value="Nudix"/>
    <property type="match status" value="1"/>
</dbReference>
<dbReference type="InterPro" id="IPR051325">
    <property type="entry name" value="Nudix_hydrolase_domain"/>
</dbReference>
<dbReference type="PATRIC" id="fig|1261.5.peg.1069"/>
<dbReference type="Proteomes" id="UP000255101">
    <property type="component" value="Unassembled WGS sequence"/>
</dbReference>
<evidence type="ECO:0000313" key="4">
    <source>
        <dbReference type="EMBL" id="KXI12463.1"/>
    </source>
</evidence>
<evidence type="ECO:0000313" key="6">
    <source>
        <dbReference type="Proteomes" id="UP000070326"/>
    </source>
</evidence>
<reference evidence="5 7" key="2">
    <citation type="submission" date="2018-06" db="EMBL/GenBank/DDBJ databases">
        <authorList>
            <consortium name="Pathogen Informatics"/>
            <person name="Doyle S."/>
        </authorList>
    </citation>
    <scope>NUCLEOTIDE SEQUENCE [LARGE SCALE GENOMIC DNA]</scope>
    <source>
        <strain evidence="5 7">NCTC11460</strain>
    </source>
</reference>
<sequence>MREEVSAGGVVLVGNAILLLKKYNGDWVLPKGKVEPGETHEETALREVKEETGVKASIDKYLGEIHYTYKENWDQTKSVHKMVYWYLMHTKNMDTQPQREEGFVEAKFVHVDRVVDMARYDDEKEIIKVALKEIKRK</sequence>
<dbReference type="GO" id="GO:0035539">
    <property type="term" value="F:8-oxo-7,8-dihydrodeoxyguanosine triphosphate pyrophosphatase activity"/>
    <property type="evidence" value="ECO:0007669"/>
    <property type="project" value="UniProtKB-EC"/>
</dbReference>
<proteinExistence type="inferred from homology"/>
<dbReference type="EMBL" id="UGTB01000004">
    <property type="protein sequence ID" value="SUB60471.1"/>
    <property type="molecule type" value="Genomic_DNA"/>
</dbReference>
<dbReference type="InterPro" id="IPR020476">
    <property type="entry name" value="Nudix_hydrolase"/>
</dbReference>
<dbReference type="InterPro" id="IPR000086">
    <property type="entry name" value="NUDIX_hydrolase_dom"/>
</dbReference>
<protein>
    <submittedName>
        <fullName evidence="5">8-oxo-dGTP diphosphatase YtkD</fullName>
        <ecNumber evidence="5">3.6.1.55</ecNumber>
    </submittedName>
    <submittedName>
        <fullName evidence="4">Hydrolase, NUDIX family</fullName>
    </submittedName>
</protein>
<dbReference type="PROSITE" id="PS51462">
    <property type="entry name" value="NUDIX"/>
    <property type="match status" value="1"/>
</dbReference>